<keyword evidence="6" id="KW-1185">Reference proteome</keyword>
<dbReference type="PRINTS" id="PR00377">
    <property type="entry name" value="IMPHPHTASES"/>
</dbReference>
<comment type="cofactor">
    <cofactor evidence="4">
        <name>Mg(2+)</name>
        <dbReference type="ChEBI" id="CHEBI:18420"/>
    </cofactor>
</comment>
<dbReference type="PANTHER" id="PTHR20854">
    <property type="entry name" value="INOSITOL MONOPHOSPHATASE"/>
    <property type="match status" value="1"/>
</dbReference>
<dbReference type="InterPro" id="IPR000760">
    <property type="entry name" value="Inositol_monophosphatase-like"/>
</dbReference>
<name>A0A512E2P5_9PROT</name>
<sequence length="265" mass="28353">MDIDSERVERIIRSTAEAVILPRFRTLKADDVREKAPGDPVTIADTEGEEMLGSLLADAFPDTVVMGEELVSRDESAIALLHGTRPVWVLDPIDGTINFAAGRSAFGMIVALIVDGVTIAGWIHEPVRNITVSAVCGGGAWSKGRRLTIQPAPSLATMTGAAYGHGWRCTEPDPPLVEAGIFREVRNQMCGAVEYVDIALGFRHFMISSRSLPWDHAAGVLIVQEAGGVASFLDRSPYSCNRQDGRVLAAASDEASDAIIGLLSL</sequence>
<protein>
    <submittedName>
        <fullName evidence="5">Inositol phosphatase</fullName>
    </submittedName>
</protein>
<evidence type="ECO:0000256" key="3">
    <source>
        <dbReference type="ARBA" id="ARBA00022842"/>
    </source>
</evidence>
<dbReference type="EMBL" id="BJYZ01000057">
    <property type="protein sequence ID" value="GEO42985.1"/>
    <property type="molecule type" value="Genomic_DNA"/>
</dbReference>
<evidence type="ECO:0000256" key="2">
    <source>
        <dbReference type="ARBA" id="ARBA00022723"/>
    </source>
</evidence>
<keyword evidence="3 4" id="KW-0460">Magnesium</keyword>
<feature type="binding site" evidence="4">
    <location>
        <position position="68"/>
    </location>
    <ligand>
        <name>Mg(2+)</name>
        <dbReference type="ChEBI" id="CHEBI:18420"/>
        <label>1</label>
        <note>catalytic</note>
    </ligand>
</feature>
<evidence type="ECO:0000256" key="1">
    <source>
        <dbReference type="ARBA" id="ARBA00009759"/>
    </source>
</evidence>
<dbReference type="GO" id="GO:0007165">
    <property type="term" value="P:signal transduction"/>
    <property type="evidence" value="ECO:0007669"/>
    <property type="project" value="TreeGrafter"/>
</dbReference>
<dbReference type="InterPro" id="IPR020550">
    <property type="entry name" value="Inositol_monophosphatase_CS"/>
</dbReference>
<dbReference type="GO" id="GO:0008934">
    <property type="term" value="F:inositol monophosphate 1-phosphatase activity"/>
    <property type="evidence" value="ECO:0007669"/>
    <property type="project" value="TreeGrafter"/>
</dbReference>
<proteinExistence type="inferred from homology"/>
<dbReference type="GO" id="GO:0046872">
    <property type="term" value="F:metal ion binding"/>
    <property type="evidence" value="ECO:0007669"/>
    <property type="project" value="UniProtKB-KW"/>
</dbReference>
<feature type="binding site" evidence="4">
    <location>
        <position position="93"/>
    </location>
    <ligand>
        <name>Mg(2+)</name>
        <dbReference type="ChEBI" id="CHEBI:18420"/>
        <label>2</label>
    </ligand>
</feature>
<dbReference type="Gene3D" id="3.30.540.10">
    <property type="entry name" value="Fructose-1,6-Bisphosphatase, subunit A, domain 1"/>
    <property type="match status" value="1"/>
</dbReference>
<comment type="caution">
    <text evidence="5">The sequence shown here is derived from an EMBL/GenBank/DDBJ whole genome shotgun (WGS) entry which is preliminary data.</text>
</comment>
<dbReference type="Gene3D" id="3.40.190.80">
    <property type="match status" value="1"/>
</dbReference>
<dbReference type="Pfam" id="PF00459">
    <property type="entry name" value="Inositol_P"/>
    <property type="match status" value="1"/>
</dbReference>
<feature type="binding site" evidence="4">
    <location>
        <position position="91"/>
    </location>
    <ligand>
        <name>Mg(2+)</name>
        <dbReference type="ChEBI" id="CHEBI:18420"/>
        <label>1</label>
        <note>catalytic</note>
    </ligand>
</feature>
<dbReference type="Proteomes" id="UP000321523">
    <property type="component" value="Unassembled WGS sequence"/>
</dbReference>
<reference evidence="5 6" key="1">
    <citation type="submission" date="2019-07" db="EMBL/GenBank/DDBJ databases">
        <title>Whole genome shotgun sequence of Skermanella aerolata NBRC 106429.</title>
        <authorList>
            <person name="Hosoyama A."/>
            <person name="Uohara A."/>
            <person name="Ohji S."/>
            <person name="Ichikawa N."/>
        </authorList>
    </citation>
    <scope>NUCLEOTIDE SEQUENCE [LARGE SCALE GENOMIC DNA]</scope>
    <source>
        <strain evidence="5 6">NBRC 106429</strain>
    </source>
</reference>
<dbReference type="PROSITE" id="PS00630">
    <property type="entry name" value="IMP_2"/>
    <property type="match status" value="1"/>
</dbReference>
<comment type="similarity">
    <text evidence="1">Belongs to the inositol monophosphatase superfamily.</text>
</comment>
<accession>A0A512E2P5</accession>
<dbReference type="AlphaFoldDB" id="A0A512E2P5"/>
<organism evidence="5 6">
    <name type="scientific">Skermanella aerolata</name>
    <dbReference type="NCBI Taxonomy" id="393310"/>
    <lineage>
        <taxon>Bacteria</taxon>
        <taxon>Pseudomonadati</taxon>
        <taxon>Pseudomonadota</taxon>
        <taxon>Alphaproteobacteria</taxon>
        <taxon>Rhodospirillales</taxon>
        <taxon>Azospirillaceae</taxon>
        <taxon>Skermanella</taxon>
    </lineage>
</organism>
<evidence type="ECO:0000313" key="6">
    <source>
        <dbReference type="Proteomes" id="UP000321523"/>
    </source>
</evidence>
<dbReference type="GO" id="GO:0046854">
    <property type="term" value="P:phosphatidylinositol phosphate biosynthetic process"/>
    <property type="evidence" value="ECO:0007669"/>
    <property type="project" value="InterPro"/>
</dbReference>
<dbReference type="GO" id="GO:0006020">
    <property type="term" value="P:inositol metabolic process"/>
    <property type="evidence" value="ECO:0007669"/>
    <property type="project" value="TreeGrafter"/>
</dbReference>
<keyword evidence="2 4" id="KW-0479">Metal-binding</keyword>
<feature type="binding site" evidence="4">
    <location>
        <position position="94"/>
    </location>
    <ligand>
        <name>Mg(2+)</name>
        <dbReference type="ChEBI" id="CHEBI:18420"/>
        <label>1</label>
        <note>catalytic</note>
    </ligand>
</feature>
<dbReference type="PANTHER" id="PTHR20854:SF4">
    <property type="entry name" value="INOSITOL-1-MONOPHOSPHATASE-RELATED"/>
    <property type="match status" value="1"/>
</dbReference>
<gene>
    <name evidence="5" type="ORF">SAE02_71330</name>
</gene>
<evidence type="ECO:0000256" key="4">
    <source>
        <dbReference type="PIRSR" id="PIRSR600760-2"/>
    </source>
</evidence>
<evidence type="ECO:0000313" key="5">
    <source>
        <dbReference type="EMBL" id="GEO42985.1"/>
    </source>
</evidence>
<dbReference type="SUPFAM" id="SSF56655">
    <property type="entry name" value="Carbohydrate phosphatase"/>
    <property type="match status" value="1"/>
</dbReference>
<feature type="binding site" evidence="4">
    <location>
        <position position="215"/>
    </location>
    <ligand>
        <name>Mg(2+)</name>
        <dbReference type="ChEBI" id="CHEBI:18420"/>
        <label>1</label>
        <note>catalytic</note>
    </ligand>
</feature>